<keyword evidence="1" id="KW-0472">Membrane</keyword>
<gene>
    <name evidence="2" type="ORF">MBJ925_LOCUS23056</name>
</gene>
<evidence type="ECO:0000256" key="1">
    <source>
        <dbReference type="SAM" id="Phobius"/>
    </source>
</evidence>
<feature type="transmembrane region" description="Helical" evidence="1">
    <location>
        <begin position="229"/>
        <end position="248"/>
    </location>
</feature>
<keyword evidence="1" id="KW-1133">Transmembrane helix</keyword>
<dbReference type="Gene3D" id="1.25.40.20">
    <property type="entry name" value="Ankyrin repeat-containing domain"/>
    <property type="match status" value="1"/>
</dbReference>
<evidence type="ECO:0008006" key="4">
    <source>
        <dbReference type="Google" id="ProtNLM"/>
    </source>
</evidence>
<dbReference type="SUPFAM" id="SSF48403">
    <property type="entry name" value="Ankyrin repeat"/>
    <property type="match status" value="1"/>
</dbReference>
<keyword evidence="1" id="KW-0812">Transmembrane</keyword>
<protein>
    <recommendedName>
        <fullName evidence="4">ANK_REP_REGION domain-containing protein</fullName>
    </recommendedName>
</protein>
<evidence type="ECO:0000313" key="2">
    <source>
        <dbReference type="EMBL" id="CAF2104717.1"/>
    </source>
</evidence>
<name>A0A816U6H5_9BILA</name>
<dbReference type="InterPro" id="IPR036770">
    <property type="entry name" value="Ankyrin_rpt-contain_sf"/>
</dbReference>
<dbReference type="Proteomes" id="UP000663824">
    <property type="component" value="Unassembled WGS sequence"/>
</dbReference>
<feature type="non-terminal residue" evidence="2">
    <location>
        <position position="1"/>
    </location>
</feature>
<dbReference type="EMBL" id="CAJNRE010011774">
    <property type="protein sequence ID" value="CAF2104717.1"/>
    <property type="molecule type" value="Genomic_DNA"/>
</dbReference>
<reference evidence="2" key="1">
    <citation type="submission" date="2021-02" db="EMBL/GenBank/DDBJ databases">
        <authorList>
            <person name="Nowell W R."/>
        </authorList>
    </citation>
    <scope>NUCLEOTIDE SEQUENCE</scope>
</reference>
<comment type="caution">
    <text evidence="2">The sequence shown here is derived from an EMBL/GenBank/DDBJ whole genome shotgun (WGS) entry which is preliminary data.</text>
</comment>
<sequence length="264" mass="30231">AKLGHEEIMRLLLSQTSHANCLLNTQGQTPLLCSIESGSTSTAILLMEHDPVSLTCNDNINSNVFHYYATEQCNFIVSCRAVALLKRLISSITTTYQKEYEHVRIPSDERELYRPYKYFLKHYNVAYSGSSYDQTPIKRMLTMVRNSWKILHFRIFEFLLFYDQIPLVPLLLKQFIGENVIDLSIIGDCLRARPAGNRSLIAEANCAPVYDHDVVKICVDLKFQLFGNFLYLLILYSQILFVALYTGITLASPTLPQSYYDTSN</sequence>
<organism evidence="2 3">
    <name type="scientific">Rotaria magnacalcarata</name>
    <dbReference type="NCBI Taxonomy" id="392030"/>
    <lineage>
        <taxon>Eukaryota</taxon>
        <taxon>Metazoa</taxon>
        <taxon>Spiralia</taxon>
        <taxon>Gnathifera</taxon>
        <taxon>Rotifera</taxon>
        <taxon>Eurotatoria</taxon>
        <taxon>Bdelloidea</taxon>
        <taxon>Philodinida</taxon>
        <taxon>Philodinidae</taxon>
        <taxon>Rotaria</taxon>
    </lineage>
</organism>
<dbReference type="AlphaFoldDB" id="A0A816U6H5"/>
<evidence type="ECO:0000313" key="3">
    <source>
        <dbReference type="Proteomes" id="UP000663824"/>
    </source>
</evidence>
<proteinExistence type="predicted"/>
<accession>A0A816U6H5</accession>